<keyword evidence="5" id="KW-1185">Reference proteome</keyword>
<evidence type="ECO:0000259" key="3">
    <source>
        <dbReference type="Pfam" id="PF06722"/>
    </source>
</evidence>
<name>A0A640SU21_9ACTN</name>
<evidence type="ECO:0000256" key="1">
    <source>
        <dbReference type="ARBA" id="ARBA00022679"/>
    </source>
</evidence>
<feature type="domain" description="Glycosyltransferase family 28 N-terminal" evidence="2">
    <location>
        <begin position="14"/>
        <end position="104"/>
    </location>
</feature>
<dbReference type="EMBL" id="BLIO01000001">
    <property type="protein sequence ID" value="GFE13761.1"/>
    <property type="molecule type" value="Genomic_DNA"/>
</dbReference>
<dbReference type="GO" id="GO:0033072">
    <property type="term" value="P:vancomycin biosynthetic process"/>
    <property type="evidence" value="ECO:0007669"/>
    <property type="project" value="UniProtKB-ARBA"/>
</dbReference>
<dbReference type="Gene3D" id="3.40.50.2000">
    <property type="entry name" value="Glycogen Phosphorylase B"/>
    <property type="match status" value="2"/>
</dbReference>
<dbReference type="GO" id="GO:0005975">
    <property type="term" value="P:carbohydrate metabolic process"/>
    <property type="evidence" value="ECO:0007669"/>
    <property type="project" value="InterPro"/>
</dbReference>
<feature type="domain" description="Erythromycin biosynthesis protein CIII-like C-terminal" evidence="3">
    <location>
        <begin position="309"/>
        <end position="410"/>
    </location>
</feature>
<dbReference type="CDD" id="cd03784">
    <property type="entry name" value="GT1_Gtf-like"/>
    <property type="match status" value="1"/>
</dbReference>
<dbReference type="GO" id="GO:0008194">
    <property type="term" value="F:UDP-glycosyltransferase activity"/>
    <property type="evidence" value="ECO:0007669"/>
    <property type="project" value="InterPro"/>
</dbReference>
<dbReference type="InterPro" id="IPR050426">
    <property type="entry name" value="Glycosyltransferase_28"/>
</dbReference>
<dbReference type="AlphaFoldDB" id="A0A640SU21"/>
<dbReference type="Proteomes" id="UP000430079">
    <property type="component" value="Unassembled WGS sequence"/>
</dbReference>
<proteinExistence type="predicted"/>
<protein>
    <submittedName>
        <fullName evidence="4">Glycosyl transferase</fullName>
    </submittedName>
</protein>
<evidence type="ECO:0000313" key="5">
    <source>
        <dbReference type="Proteomes" id="UP000430079"/>
    </source>
</evidence>
<reference evidence="4 5" key="1">
    <citation type="submission" date="2019-12" db="EMBL/GenBank/DDBJ databases">
        <title>Whole genome shotgun sequence of Streptomyces hygroscopicus subsp. glebosus NBRC 13786.</title>
        <authorList>
            <person name="Ichikawa N."/>
            <person name="Kimura A."/>
            <person name="Kitahashi Y."/>
            <person name="Komaki H."/>
            <person name="Tamura T."/>
        </authorList>
    </citation>
    <scope>NUCLEOTIDE SEQUENCE [LARGE SCALE GENOMIC DNA]</scope>
    <source>
        <strain evidence="4 5">NBRC 13786</strain>
    </source>
</reference>
<comment type="caution">
    <text evidence="4">The sequence shown here is derived from an EMBL/GenBank/DDBJ whole genome shotgun (WGS) entry which is preliminary data.</text>
</comment>
<dbReference type="Pfam" id="PF03033">
    <property type="entry name" value="Glyco_transf_28"/>
    <property type="match status" value="1"/>
</dbReference>
<gene>
    <name evidence="4" type="ORF">Sgleb_18080</name>
</gene>
<keyword evidence="1 4" id="KW-0808">Transferase</keyword>
<dbReference type="PANTHER" id="PTHR48050">
    <property type="entry name" value="STEROL 3-BETA-GLUCOSYLTRANSFERASE"/>
    <property type="match status" value="1"/>
</dbReference>
<dbReference type="GO" id="GO:0016758">
    <property type="term" value="F:hexosyltransferase activity"/>
    <property type="evidence" value="ECO:0007669"/>
    <property type="project" value="InterPro"/>
</dbReference>
<dbReference type="SUPFAM" id="SSF53756">
    <property type="entry name" value="UDP-Glycosyltransferase/glycogen phosphorylase"/>
    <property type="match status" value="1"/>
</dbReference>
<dbReference type="InterPro" id="IPR002213">
    <property type="entry name" value="UDP_glucos_trans"/>
</dbReference>
<accession>A0A640SU21</accession>
<organism evidence="4 5">
    <name type="scientific">Streptomyces glebosus</name>
    <dbReference type="NCBI Taxonomy" id="249580"/>
    <lineage>
        <taxon>Bacteria</taxon>
        <taxon>Bacillati</taxon>
        <taxon>Actinomycetota</taxon>
        <taxon>Actinomycetes</taxon>
        <taxon>Kitasatosporales</taxon>
        <taxon>Streptomycetaceae</taxon>
        <taxon>Streptomyces</taxon>
    </lineage>
</organism>
<evidence type="ECO:0000313" key="4">
    <source>
        <dbReference type="EMBL" id="GFE13761.1"/>
    </source>
</evidence>
<dbReference type="PANTHER" id="PTHR48050:SF13">
    <property type="entry name" value="STEROL 3-BETA-GLUCOSYLTRANSFERASE UGT80A2"/>
    <property type="match status" value="1"/>
</dbReference>
<sequence>MAHRTRPYDAAMTVLIVATGTQGDLSPFLGLATRLRAAGHPVALATYEAFAEQVRRNNCEFRPLPGDPRALGVAEQGRLKKAGIGDSLRAGVWLKKIRRHLEELGDGLIAAAEKDTDLLLCSGLTMFHSYHLAKALGIPSLGLGLQPLHPTGDFPPPIGIPSLGAWANRSLGKLMFATGLTPWSSSPEFCKKIGVPPMNTAETFRRTTEERWPVHYGFSPTVVRRPADWRPGVEVVGYWWPPEQPAWQPSQELRDFLDGGPAPVRIGLGSVGDPRDAERIGELVVDALRRARVRGVVQTGWAGLDARDDAVLTIGDAPHDWLFPRMAAVVHHMGAGTTGAGLRAGVPAVGLPAFGDAPFWARRVVAMGAGPGFLPLGTLHAGRLAELIRTAVDRPQYAQRSRLLAAKLAQEDGAGRTVEAVDRLLNSGRGMS</sequence>
<evidence type="ECO:0000259" key="2">
    <source>
        <dbReference type="Pfam" id="PF03033"/>
    </source>
</evidence>
<dbReference type="FunFam" id="3.40.50.2000:FF:000009">
    <property type="entry name" value="Sterol 3-beta-glucosyltransferase UGT80A2"/>
    <property type="match status" value="1"/>
</dbReference>
<dbReference type="Pfam" id="PF06722">
    <property type="entry name" value="EryCIII-like_C"/>
    <property type="match status" value="1"/>
</dbReference>
<dbReference type="InterPro" id="IPR010610">
    <property type="entry name" value="EryCIII-like_C"/>
</dbReference>
<dbReference type="InterPro" id="IPR004276">
    <property type="entry name" value="GlycoTrans_28_N"/>
</dbReference>